<dbReference type="AlphaFoldDB" id="A0A9Q0MAN9"/>
<protein>
    <submittedName>
        <fullName evidence="2">Uncharacterized protein</fullName>
    </submittedName>
</protein>
<accession>A0A9Q0MAN9</accession>
<dbReference type="EMBL" id="JAPWDV010000001">
    <property type="protein sequence ID" value="KAJ6222933.1"/>
    <property type="molecule type" value="Genomic_DNA"/>
</dbReference>
<name>A0A9Q0MAN9_BLOTA</name>
<dbReference type="Proteomes" id="UP001142055">
    <property type="component" value="Chromosome 1"/>
</dbReference>
<reference evidence="2" key="1">
    <citation type="submission" date="2022-12" db="EMBL/GenBank/DDBJ databases">
        <title>Genome assemblies of Blomia tropicalis.</title>
        <authorList>
            <person name="Cui Y."/>
        </authorList>
    </citation>
    <scope>NUCLEOTIDE SEQUENCE</scope>
    <source>
        <tissue evidence="2">Adult mites</tissue>
    </source>
</reference>
<keyword evidence="1" id="KW-1133">Transmembrane helix</keyword>
<proteinExistence type="predicted"/>
<keyword evidence="3" id="KW-1185">Reference proteome</keyword>
<gene>
    <name evidence="2" type="ORF">RDWZM_001478</name>
</gene>
<evidence type="ECO:0000313" key="3">
    <source>
        <dbReference type="Proteomes" id="UP001142055"/>
    </source>
</evidence>
<organism evidence="2 3">
    <name type="scientific">Blomia tropicalis</name>
    <name type="common">Mite</name>
    <dbReference type="NCBI Taxonomy" id="40697"/>
    <lineage>
        <taxon>Eukaryota</taxon>
        <taxon>Metazoa</taxon>
        <taxon>Ecdysozoa</taxon>
        <taxon>Arthropoda</taxon>
        <taxon>Chelicerata</taxon>
        <taxon>Arachnida</taxon>
        <taxon>Acari</taxon>
        <taxon>Acariformes</taxon>
        <taxon>Sarcoptiformes</taxon>
        <taxon>Astigmata</taxon>
        <taxon>Glycyphagoidea</taxon>
        <taxon>Echimyopodidae</taxon>
        <taxon>Blomia</taxon>
    </lineage>
</organism>
<keyword evidence="1" id="KW-0812">Transmembrane</keyword>
<evidence type="ECO:0000313" key="2">
    <source>
        <dbReference type="EMBL" id="KAJ6222933.1"/>
    </source>
</evidence>
<evidence type="ECO:0000256" key="1">
    <source>
        <dbReference type="SAM" id="Phobius"/>
    </source>
</evidence>
<sequence>MLDFVVLTTLRSSSASMLIVHRMFVVFGLSIGKLKAVLKRKYSSFNTLSEFLVLKLAKVKVENSDDVLVLKEIL</sequence>
<keyword evidence="1" id="KW-0472">Membrane</keyword>
<comment type="caution">
    <text evidence="2">The sequence shown here is derived from an EMBL/GenBank/DDBJ whole genome shotgun (WGS) entry which is preliminary data.</text>
</comment>
<feature type="transmembrane region" description="Helical" evidence="1">
    <location>
        <begin position="12"/>
        <end position="32"/>
    </location>
</feature>
<feature type="non-terminal residue" evidence="2">
    <location>
        <position position="74"/>
    </location>
</feature>